<name>A0ABS6EQS8_9FIRM</name>
<dbReference type="EMBL" id="JAHLQI010000002">
    <property type="protein sequence ID" value="MBU5490041.1"/>
    <property type="molecule type" value="Genomic_DNA"/>
</dbReference>
<evidence type="ECO:0000313" key="2">
    <source>
        <dbReference type="Proteomes" id="UP000783588"/>
    </source>
</evidence>
<reference evidence="1 2" key="1">
    <citation type="submission" date="2021-06" db="EMBL/GenBank/DDBJ databases">
        <authorList>
            <person name="Sun Q."/>
            <person name="Li D."/>
        </authorList>
    </citation>
    <scope>NUCLEOTIDE SEQUENCE [LARGE SCALE GENOMIC DNA]</scope>
    <source>
        <strain evidence="1 2">MSJd-7</strain>
    </source>
</reference>
<dbReference type="Proteomes" id="UP000783588">
    <property type="component" value="Unassembled WGS sequence"/>
</dbReference>
<keyword evidence="2" id="KW-1185">Reference proteome</keyword>
<evidence type="ECO:0000313" key="1">
    <source>
        <dbReference type="EMBL" id="MBU5490041.1"/>
    </source>
</evidence>
<sequence>MKQTYEAPKLEVIAYSLHEAIAANCSDKVYNHADGSSCTPTKLGDIIISSGVNFAEDNNCSVPMAGYCYFTSSSVLFNS</sequence>
<comment type="caution">
    <text evidence="1">The sequence shown here is derived from an EMBL/GenBank/DDBJ whole genome shotgun (WGS) entry which is preliminary data.</text>
</comment>
<organism evidence="1 2">
    <name type="scientific">Butyricicoccus intestinisimiae</name>
    <dbReference type="NCBI Taxonomy" id="2841509"/>
    <lineage>
        <taxon>Bacteria</taxon>
        <taxon>Bacillati</taxon>
        <taxon>Bacillota</taxon>
        <taxon>Clostridia</taxon>
        <taxon>Eubacteriales</taxon>
        <taxon>Butyricicoccaceae</taxon>
        <taxon>Butyricicoccus</taxon>
    </lineage>
</organism>
<protein>
    <submittedName>
        <fullName evidence="1">Uncharacterized protein</fullName>
    </submittedName>
</protein>
<dbReference type="RefSeq" id="WP_216469688.1">
    <property type="nucleotide sequence ID" value="NZ_JAHLQI010000002.1"/>
</dbReference>
<accession>A0ABS6EQS8</accession>
<gene>
    <name evidence="1" type="ORF">KQI75_05310</name>
</gene>
<proteinExistence type="predicted"/>